<gene>
    <name evidence="3" type="ORF">GCM10025759_34310</name>
</gene>
<name>A0ABP9LNZ3_9GAMM</name>
<dbReference type="Proteomes" id="UP001501083">
    <property type="component" value="Unassembled WGS sequence"/>
</dbReference>
<feature type="compositionally biased region" description="Pro residues" evidence="1">
    <location>
        <begin position="467"/>
        <end position="481"/>
    </location>
</feature>
<feature type="compositionally biased region" description="Polar residues" evidence="1">
    <location>
        <begin position="443"/>
        <end position="462"/>
    </location>
</feature>
<sequence length="704" mass="76635">MSVAEGSVLRGGDGRSITLAKRLASGGAGTIHLLRGHPGEVAKIYHTHVDVPAYRRRIEAMLELAPHLPDIREGTRSIVQLAWPSTMLSDRAGRFVGFLMPAVDVAATTELELILQTRQAQREGLPTGLGAKVTLAANLAAVLAELHRQRHYVVDLKPVNLRFYRQSLYMAMLDCDGFSIQGRSERFNAPQYTPDYLAPEFHRNGLTAHGEPAQDRFALAVIVFQLLNFGIHPYAGRPSSERVPTDLASRIAGDWYPYGIAPRAGLAANPGSGHAAMPDELRRLFDRAFTPGAADRRPSASEWAELLSGYALRSSARLVACHNDGSHQHFAGQPCAACERAQLLRKAASVVRKPRRPPPVRARAARRVAPAMMRHVPRPPTGSGGIAWPVPSSTRPRTWSTSSWFSSFLGRMFRGFMLRLTGVVLVLLVLGIYHSVKSVIVGSQSHASHETSTPRPQASSSYRPRPARQPSPMTPPSPARPLPLATAEAAAMADVPAAITRLTRTAEDAAASCDGLRVAVSGLRYGGADRTSPWAKAQQSEATGVYLRAPTERHANEYARRELRQSLEIIADVDPRAVAAFSELGWMSLADGLPSDAQWQYARALTAYSADAEAWYGLGVTMQEDGPRLGAFTIAETLASRSGRNEHIRRRFLKPQTGYMEAHEYDRFLALGREAVDRVRYCASMRPLVSGGIPSAGTAGSLPR</sequence>
<accession>A0ABP9LNZ3</accession>
<dbReference type="PROSITE" id="PS50011">
    <property type="entry name" value="PROTEIN_KINASE_DOM"/>
    <property type="match status" value="1"/>
</dbReference>
<organism evidence="3 4">
    <name type="scientific">Lysobacter panacisoli</name>
    <dbReference type="NCBI Taxonomy" id="1255263"/>
    <lineage>
        <taxon>Bacteria</taxon>
        <taxon>Pseudomonadati</taxon>
        <taxon>Pseudomonadota</taxon>
        <taxon>Gammaproteobacteria</taxon>
        <taxon>Lysobacterales</taxon>
        <taxon>Lysobacteraceae</taxon>
        <taxon>Lysobacter</taxon>
    </lineage>
</organism>
<reference evidence="4" key="1">
    <citation type="journal article" date="2019" name="Int. J. Syst. Evol. Microbiol.">
        <title>The Global Catalogue of Microorganisms (GCM) 10K type strain sequencing project: providing services to taxonomists for standard genome sequencing and annotation.</title>
        <authorList>
            <consortium name="The Broad Institute Genomics Platform"/>
            <consortium name="The Broad Institute Genome Sequencing Center for Infectious Disease"/>
            <person name="Wu L."/>
            <person name="Ma J."/>
        </authorList>
    </citation>
    <scope>NUCLEOTIDE SEQUENCE [LARGE SCALE GENOMIC DNA]</scope>
    <source>
        <strain evidence="4">JCM 19212</strain>
    </source>
</reference>
<dbReference type="InterPro" id="IPR011009">
    <property type="entry name" value="Kinase-like_dom_sf"/>
</dbReference>
<dbReference type="RefSeq" id="WP_158984012.1">
    <property type="nucleotide sequence ID" value="NZ_BAABKY010000006.1"/>
</dbReference>
<evidence type="ECO:0000313" key="3">
    <source>
        <dbReference type="EMBL" id="GAA5082549.1"/>
    </source>
</evidence>
<dbReference type="EMBL" id="BAABKY010000006">
    <property type="protein sequence ID" value="GAA5082549.1"/>
    <property type="molecule type" value="Genomic_DNA"/>
</dbReference>
<dbReference type="Gene3D" id="1.10.510.10">
    <property type="entry name" value="Transferase(Phosphotransferase) domain 1"/>
    <property type="match status" value="1"/>
</dbReference>
<keyword evidence="4" id="KW-1185">Reference proteome</keyword>
<protein>
    <recommendedName>
        <fullName evidence="2">Protein kinase domain-containing protein</fullName>
    </recommendedName>
</protein>
<proteinExistence type="predicted"/>
<feature type="region of interest" description="Disordered" evidence="1">
    <location>
        <begin position="443"/>
        <end position="482"/>
    </location>
</feature>
<evidence type="ECO:0000259" key="2">
    <source>
        <dbReference type="PROSITE" id="PS50011"/>
    </source>
</evidence>
<dbReference type="SUPFAM" id="SSF48452">
    <property type="entry name" value="TPR-like"/>
    <property type="match status" value="1"/>
</dbReference>
<dbReference type="SMART" id="SM00220">
    <property type="entry name" value="S_TKc"/>
    <property type="match status" value="1"/>
</dbReference>
<dbReference type="InterPro" id="IPR011990">
    <property type="entry name" value="TPR-like_helical_dom_sf"/>
</dbReference>
<comment type="caution">
    <text evidence="3">The sequence shown here is derived from an EMBL/GenBank/DDBJ whole genome shotgun (WGS) entry which is preliminary data.</text>
</comment>
<feature type="domain" description="Protein kinase" evidence="2">
    <location>
        <begin position="17"/>
        <end position="311"/>
    </location>
</feature>
<dbReference type="InterPro" id="IPR000719">
    <property type="entry name" value="Prot_kinase_dom"/>
</dbReference>
<dbReference type="SUPFAM" id="SSF56112">
    <property type="entry name" value="Protein kinase-like (PK-like)"/>
    <property type="match status" value="1"/>
</dbReference>
<evidence type="ECO:0000256" key="1">
    <source>
        <dbReference type="SAM" id="MobiDB-lite"/>
    </source>
</evidence>
<evidence type="ECO:0000313" key="4">
    <source>
        <dbReference type="Proteomes" id="UP001501083"/>
    </source>
</evidence>